<organism evidence="1 2">
    <name type="scientific">Polluticaenibacter yanchengensis</name>
    <dbReference type="NCBI Taxonomy" id="3014562"/>
    <lineage>
        <taxon>Bacteria</taxon>
        <taxon>Pseudomonadati</taxon>
        <taxon>Bacteroidota</taxon>
        <taxon>Chitinophagia</taxon>
        <taxon>Chitinophagales</taxon>
        <taxon>Chitinophagaceae</taxon>
        <taxon>Polluticaenibacter</taxon>
    </lineage>
</organism>
<evidence type="ECO:0000313" key="2">
    <source>
        <dbReference type="Proteomes" id="UP001210231"/>
    </source>
</evidence>
<sequence>MYVVNVPNNKPTIITMELGTQEIFLNATGQISVLEMMKIAQQMYVDSKMQIPDALHRIINR</sequence>
<comment type="caution">
    <text evidence="1">The sequence shown here is derived from an EMBL/GenBank/DDBJ whole genome shotgun (WGS) entry which is preliminary data.</text>
</comment>
<accession>A0ABT4UMG2</accession>
<reference evidence="1 2" key="1">
    <citation type="submission" date="2022-12" db="EMBL/GenBank/DDBJ databases">
        <title>Chitinophagaceae gen. sp. nov., a new member of the family Chitinophagaceae, isolated from soil in a chemical factory.</title>
        <authorList>
            <person name="Ke Z."/>
        </authorList>
    </citation>
    <scope>NUCLEOTIDE SEQUENCE [LARGE SCALE GENOMIC DNA]</scope>
    <source>
        <strain evidence="1 2">LY-5</strain>
    </source>
</reference>
<dbReference type="Proteomes" id="UP001210231">
    <property type="component" value="Unassembled WGS sequence"/>
</dbReference>
<gene>
    <name evidence="1" type="ORF">O3P16_14545</name>
</gene>
<evidence type="ECO:0000313" key="1">
    <source>
        <dbReference type="EMBL" id="MDA3616031.1"/>
    </source>
</evidence>
<keyword evidence="2" id="KW-1185">Reference proteome</keyword>
<proteinExistence type="predicted"/>
<evidence type="ECO:0008006" key="3">
    <source>
        <dbReference type="Google" id="ProtNLM"/>
    </source>
</evidence>
<protein>
    <recommendedName>
        <fullName evidence="3">KilA-N domain-containing protein</fullName>
    </recommendedName>
</protein>
<name>A0ABT4UMG2_9BACT</name>
<dbReference type="EMBL" id="JAQGEF010000021">
    <property type="protein sequence ID" value="MDA3616031.1"/>
    <property type="molecule type" value="Genomic_DNA"/>
</dbReference>
<dbReference type="RefSeq" id="WP_407032360.1">
    <property type="nucleotide sequence ID" value="NZ_JAQGEF010000021.1"/>
</dbReference>